<evidence type="ECO:0000256" key="4">
    <source>
        <dbReference type="ARBA" id="ARBA00022679"/>
    </source>
</evidence>
<evidence type="ECO:0000256" key="9">
    <source>
        <dbReference type="ARBA" id="ARBA00023316"/>
    </source>
</evidence>
<dbReference type="PANTHER" id="PTHR21015">
    <property type="entry name" value="UDP-N-ACETYLGLUCOSAMINE--N-ACETYLMURAMYL-(PENTAPEPTIDE) PYROPHOSPHORYL-UNDECAPRENOL N-ACETYLGLUCOSAMINE TRANSFERASE 1"/>
    <property type="match status" value="1"/>
</dbReference>
<keyword evidence="9 10" id="KW-0961">Cell wall biogenesis/degradation</keyword>
<dbReference type="NCBIfam" id="TIGR01133">
    <property type="entry name" value="murG"/>
    <property type="match status" value="1"/>
</dbReference>
<comment type="function">
    <text evidence="10">Cell wall formation. Catalyzes the transfer of a GlcNAc subunit on undecaprenyl-pyrophosphoryl-MurNAc-pentapeptide (lipid intermediate I) to form undecaprenyl-pyrophosphoryl-MurNAc-(pentapeptide)GlcNAc (lipid intermediate II).</text>
</comment>
<dbReference type="KEGG" id="taut:V4D30_04460"/>
<feature type="binding site" evidence="10">
    <location>
        <position position="165"/>
    </location>
    <ligand>
        <name>UDP-N-acetyl-alpha-D-glucosamine</name>
        <dbReference type="ChEBI" id="CHEBI:57705"/>
    </ligand>
</feature>
<evidence type="ECO:0000313" key="13">
    <source>
        <dbReference type="EMBL" id="XCH47532.1"/>
    </source>
</evidence>
<evidence type="ECO:0000256" key="7">
    <source>
        <dbReference type="ARBA" id="ARBA00023136"/>
    </source>
</evidence>
<keyword evidence="2 10" id="KW-0132">Cell division</keyword>
<feature type="binding site" evidence="10">
    <location>
        <position position="124"/>
    </location>
    <ligand>
        <name>UDP-N-acetyl-alpha-D-glucosamine</name>
        <dbReference type="ChEBI" id="CHEBI:57705"/>
    </ligand>
</feature>
<keyword evidence="3 10" id="KW-0328">Glycosyltransferase</keyword>
<dbReference type="Gene3D" id="3.40.50.2000">
    <property type="entry name" value="Glycogen Phosphorylase B"/>
    <property type="match status" value="2"/>
</dbReference>
<evidence type="ECO:0000256" key="5">
    <source>
        <dbReference type="ARBA" id="ARBA00022960"/>
    </source>
</evidence>
<organism evidence="13">
    <name type="scientific">Thermodesulfovibrio autotrophicus</name>
    <dbReference type="NCBI Taxonomy" id="3118333"/>
    <lineage>
        <taxon>Bacteria</taxon>
        <taxon>Pseudomonadati</taxon>
        <taxon>Nitrospirota</taxon>
        <taxon>Thermodesulfovibrionia</taxon>
        <taxon>Thermodesulfovibrionales</taxon>
        <taxon>Thermodesulfovibrionaceae</taxon>
        <taxon>Thermodesulfovibrio</taxon>
    </lineage>
</organism>
<evidence type="ECO:0000259" key="12">
    <source>
        <dbReference type="Pfam" id="PF04101"/>
    </source>
</evidence>
<evidence type="ECO:0000256" key="3">
    <source>
        <dbReference type="ARBA" id="ARBA00022676"/>
    </source>
</evidence>
<comment type="similarity">
    <text evidence="10">Belongs to the glycosyltransferase 28 family. MurG subfamily.</text>
</comment>
<keyword evidence="7 10" id="KW-0472">Membrane</keyword>
<dbReference type="GO" id="GO:0005975">
    <property type="term" value="P:carbohydrate metabolic process"/>
    <property type="evidence" value="ECO:0007669"/>
    <property type="project" value="InterPro"/>
</dbReference>
<dbReference type="GO" id="GO:0008360">
    <property type="term" value="P:regulation of cell shape"/>
    <property type="evidence" value="ECO:0007669"/>
    <property type="project" value="UniProtKB-KW"/>
</dbReference>
<dbReference type="CDD" id="cd03785">
    <property type="entry name" value="GT28_MurG"/>
    <property type="match status" value="1"/>
</dbReference>
<reference evidence="13" key="1">
    <citation type="submission" date="2024-01" db="EMBL/GenBank/DDBJ databases">
        <title>The first autotrophic representatives of the genus Thermodesulfovibrio.</title>
        <authorList>
            <person name="Maltseva A.I."/>
            <person name="Elcheninov A.G."/>
            <person name="Kublanov I.V."/>
            <person name="Lebedinsky A.V."/>
            <person name="Frolov E.N."/>
        </authorList>
    </citation>
    <scope>NUCLEOTIDE SEQUENCE</scope>
    <source>
        <strain evidence="13">3907-1M</strain>
    </source>
</reference>
<keyword evidence="6 10" id="KW-0573">Peptidoglycan synthesis</keyword>
<sequence length="369" mass="40408">MKVIIAGGGTGGHLFPGVALAETIQERHPEAQIIFVGTQKGLEAKVIPKTKYELKFISIQGFVGKSATQKLKAVISLFKSISESKEIISSFSPDVVFGVGGYASFPVVLIAALKKIPSIILEQNTVPGLANKILGRVASAIAITYPETIDYFPKQKVYLTGTPIRKKILEADSEKAKRIFNIEEGKLTILVFGGSLGARKINKAMTEALSYLLPLKDRIQIIHQTGEYDLNWVSTEYKNLSFKATVLPFIYEMAEAYSVADLVISRAGASTVAEITAIGKASILIPYPYAAYNHQEMNARRLLSRGACELILDRDLNGKSLAKKINEILNNPEVIKEMQRASLAFGKPKAGEKIIEIAETLIRRRNVSV</sequence>
<accession>A0AAU8GZ89</accession>
<comment type="subcellular location">
    <subcellularLocation>
        <location evidence="10">Cell membrane</location>
        <topology evidence="10">Peripheral membrane protein</topology>
        <orientation evidence="10">Cytoplasmic side</orientation>
    </subcellularLocation>
</comment>
<evidence type="ECO:0000256" key="10">
    <source>
        <dbReference type="HAMAP-Rule" id="MF_00033"/>
    </source>
</evidence>
<evidence type="ECO:0000256" key="1">
    <source>
        <dbReference type="ARBA" id="ARBA00022475"/>
    </source>
</evidence>
<dbReference type="SUPFAM" id="SSF53756">
    <property type="entry name" value="UDP-Glycosyltransferase/glycogen phosphorylase"/>
    <property type="match status" value="1"/>
</dbReference>
<feature type="domain" description="Glycosyltransferase family 28 N-terminal" evidence="11">
    <location>
        <begin position="3"/>
        <end position="142"/>
    </location>
</feature>
<evidence type="ECO:0000256" key="2">
    <source>
        <dbReference type="ARBA" id="ARBA00022618"/>
    </source>
</evidence>
<keyword evidence="8 10" id="KW-0131">Cell cycle</keyword>
<comment type="caution">
    <text evidence="10">Lacks conserved residue(s) required for the propagation of feature annotation.</text>
</comment>
<dbReference type="InterPro" id="IPR006009">
    <property type="entry name" value="GlcNAc_MurG"/>
</dbReference>
<dbReference type="EC" id="2.4.1.227" evidence="10"/>
<keyword evidence="4 10" id="KW-0808">Transferase</keyword>
<feature type="binding site" evidence="10">
    <location>
        <begin position="10"/>
        <end position="12"/>
    </location>
    <ligand>
        <name>UDP-N-acetyl-alpha-D-glucosamine</name>
        <dbReference type="ChEBI" id="CHEBI:57705"/>
    </ligand>
</feature>
<dbReference type="InterPro" id="IPR004276">
    <property type="entry name" value="GlycoTrans_28_N"/>
</dbReference>
<dbReference type="HAMAP" id="MF_00033">
    <property type="entry name" value="MurG"/>
    <property type="match status" value="1"/>
</dbReference>
<dbReference type="InterPro" id="IPR007235">
    <property type="entry name" value="Glyco_trans_28_C"/>
</dbReference>
<dbReference type="PANTHER" id="PTHR21015:SF22">
    <property type="entry name" value="GLYCOSYLTRANSFERASE"/>
    <property type="match status" value="1"/>
</dbReference>
<evidence type="ECO:0000256" key="6">
    <source>
        <dbReference type="ARBA" id="ARBA00022984"/>
    </source>
</evidence>
<feature type="domain" description="Glycosyl transferase family 28 C-terminal" evidence="12">
    <location>
        <begin position="188"/>
        <end position="350"/>
    </location>
</feature>
<dbReference type="Pfam" id="PF04101">
    <property type="entry name" value="Glyco_tran_28_C"/>
    <property type="match status" value="1"/>
</dbReference>
<feature type="binding site" evidence="10">
    <location>
        <position position="195"/>
    </location>
    <ligand>
        <name>UDP-N-acetyl-alpha-D-glucosamine</name>
        <dbReference type="ChEBI" id="CHEBI:57705"/>
    </ligand>
</feature>
<keyword evidence="1 10" id="KW-1003">Cell membrane</keyword>
<dbReference type="Pfam" id="PF03033">
    <property type="entry name" value="Glyco_transf_28"/>
    <property type="match status" value="1"/>
</dbReference>
<dbReference type="GO" id="GO:0050511">
    <property type="term" value="F:undecaprenyldiphospho-muramoylpentapeptide beta-N-acetylglucosaminyltransferase activity"/>
    <property type="evidence" value="ECO:0007669"/>
    <property type="project" value="UniProtKB-UniRule"/>
</dbReference>
<gene>
    <name evidence="10 13" type="primary">murG</name>
    <name evidence="13" type="ORF">V4D30_04460</name>
</gene>
<dbReference type="RefSeq" id="WP_353685053.1">
    <property type="nucleotide sequence ID" value="NZ_CP144373.1"/>
</dbReference>
<protein>
    <recommendedName>
        <fullName evidence="10">UDP-N-acetylglucosamine--N-acetylmuramyl-(pentapeptide) pyrophosphoryl-undecaprenol N-acetylglucosamine transferase</fullName>
        <ecNumber evidence="10">2.4.1.227</ecNumber>
    </recommendedName>
    <alternativeName>
        <fullName evidence="10">Undecaprenyl-PP-MurNAc-pentapeptide-UDPGlcNAc GlcNAc transferase</fullName>
    </alternativeName>
</protein>
<dbReference type="GO" id="GO:0005886">
    <property type="term" value="C:plasma membrane"/>
    <property type="evidence" value="ECO:0007669"/>
    <property type="project" value="UniProtKB-SubCell"/>
</dbReference>
<evidence type="ECO:0000259" key="11">
    <source>
        <dbReference type="Pfam" id="PF03033"/>
    </source>
</evidence>
<dbReference type="GO" id="GO:0051301">
    <property type="term" value="P:cell division"/>
    <property type="evidence" value="ECO:0007669"/>
    <property type="project" value="UniProtKB-KW"/>
</dbReference>
<dbReference type="EMBL" id="CP144373">
    <property type="protein sequence ID" value="XCH47532.1"/>
    <property type="molecule type" value="Genomic_DNA"/>
</dbReference>
<dbReference type="GO" id="GO:0071555">
    <property type="term" value="P:cell wall organization"/>
    <property type="evidence" value="ECO:0007669"/>
    <property type="project" value="UniProtKB-KW"/>
</dbReference>
<evidence type="ECO:0000256" key="8">
    <source>
        <dbReference type="ARBA" id="ARBA00023306"/>
    </source>
</evidence>
<feature type="binding site" evidence="10">
    <location>
        <position position="295"/>
    </location>
    <ligand>
        <name>UDP-N-acetyl-alpha-D-glucosamine</name>
        <dbReference type="ChEBI" id="CHEBI:57705"/>
    </ligand>
</feature>
<feature type="binding site" evidence="10">
    <location>
        <position position="250"/>
    </location>
    <ligand>
        <name>UDP-N-acetyl-alpha-D-glucosamine</name>
        <dbReference type="ChEBI" id="CHEBI:57705"/>
    </ligand>
</feature>
<name>A0AAU8GZ89_9BACT</name>
<dbReference type="AlphaFoldDB" id="A0AAU8GZ89"/>
<dbReference type="GO" id="GO:0009252">
    <property type="term" value="P:peptidoglycan biosynthetic process"/>
    <property type="evidence" value="ECO:0007669"/>
    <property type="project" value="UniProtKB-UniRule"/>
</dbReference>
<keyword evidence="5 10" id="KW-0133">Cell shape</keyword>
<comment type="catalytic activity">
    <reaction evidence="10">
        <text>di-trans,octa-cis-undecaprenyl diphospho-N-acetyl-alpha-D-muramoyl-L-alanyl-D-glutamyl-meso-2,6-diaminopimeloyl-D-alanyl-D-alanine + UDP-N-acetyl-alpha-D-glucosamine = di-trans,octa-cis-undecaprenyl diphospho-[N-acetyl-alpha-D-glucosaminyl-(1-&gt;4)]-N-acetyl-alpha-D-muramoyl-L-alanyl-D-glutamyl-meso-2,6-diaminopimeloyl-D-alanyl-D-alanine + UDP + H(+)</text>
        <dbReference type="Rhea" id="RHEA:31227"/>
        <dbReference type="ChEBI" id="CHEBI:15378"/>
        <dbReference type="ChEBI" id="CHEBI:57705"/>
        <dbReference type="ChEBI" id="CHEBI:58223"/>
        <dbReference type="ChEBI" id="CHEBI:61387"/>
        <dbReference type="ChEBI" id="CHEBI:61388"/>
        <dbReference type="EC" id="2.4.1.227"/>
    </reaction>
</comment>
<proteinExistence type="inferred from homology"/>
<comment type="pathway">
    <text evidence="10">Cell wall biogenesis; peptidoglycan biosynthesis.</text>
</comment>